<dbReference type="HOGENOM" id="CLU_2190183_0_0_1"/>
<sequence>MEGALDRREGGLSDILAPPQRHLSMHADDDGVLDEDEVRVWVQMVGVAASDRLPKGAEGYEGHIIFKARGQSTSQHLQIDSGSPRSVAAQFEAVTPSRKFAGSTGARNLVGRP</sequence>
<evidence type="ECO:0000313" key="2">
    <source>
        <dbReference type="EMBL" id="KDQ56711.1"/>
    </source>
</evidence>
<reference evidence="3" key="1">
    <citation type="journal article" date="2014" name="Proc. Natl. Acad. Sci. U.S.A.">
        <title>Extensive sampling of basidiomycete genomes demonstrates inadequacy of the white-rot/brown-rot paradigm for wood decay fungi.</title>
        <authorList>
            <person name="Riley R."/>
            <person name="Salamov A.A."/>
            <person name="Brown D.W."/>
            <person name="Nagy L.G."/>
            <person name="Floudas D."/>
            <person name="Held B.W."/>
            <person name="Levasseur A."/>
            <person name="Lombard V."/>
            <person name="Morin E."/>
            <person name="Otillar R."/>
            <person name="Lindquist E.A."/>
            <person name="Sun H."/>
            <person name="LaButti K.M."/>
            <person name="Schmutz J."/>
            <person name="Jabbour D."/>
            <person name="Luo H."/>
            <person name="Baker S.E."/>
            <person name="Pisabarro A.G."/>
            <person name="Walton J.D."/>
            <person name="Blanchette R.A."/>
            <person name="Henrissat B."/>
            <person name="Martin F."/>
            <person name="Cullen D."/>
            <person name="Hibbett D.S."/>
            <person name="Grigoriev I.V."/>
        </authorList>
    </citation>
    <scope>NUCLEOTIDE SEQUENCE [LARGE SCALE GENOMIC DNA]</scope>
    <source>
        <strain evidence="3">MUCL 33604</strain>
    </source>
</reference>
<name>A0A067Q285_9AGAM</name>
<accession>A0A067Q285</accession>
<dbReference type="Proteomes" id="UP000027265">
    <property type="component" value="Unassembled WGS sequence"/>
</dbReference>
<evidence type="ECO:0000256" key="1">
    <source>
        <dbReference type="SAM" id="MobiDB-lite"/>
    </source>
</evidence>
<proteinExistence type="predicted"/>
<keyword evidence="3" id="KW-1185">Reference proteome</keyword>
<dbReference type="InParanoid" id="A0A067Q285"/>
<feature type="region of interest" description="Disordered" evidence="1">
    <location>
        <begin position="1"/>
        <end position="27"/>
    </location>
</feature>
<evidence type="ECO:0000313" key="3">
    <source>
        <dbReference type="Proteomes" id="UP000027265"/>
    </source>
</evidence>
<protein>
    <recommendedName>
        <fullName evidence="4">EF-hand domain-containing protein</fullName>
    </recommendedName>
</protein>
<evidence type="ECO:0008006" key="4">
    <source>
        <dbReference type="Google" id="ProtNLM"/>
    </source>
</evidence>
<organism evidence="2 3">
    <name type="scientific">Jaapia argillacea MUCL 33604</name>
    <dbReference type="NCBI Taxonomy" id="933084"/>
    <lineage>
        <taxon>Eukaryota</taxon>
        <taxon>Fungi</taxon>
        <taxon>Dikarya</taxon>
        <taxon>Basidiomycota</taxon>
        <taxon>Agaricomycotina</taxon>
        <taxon>Agaricomycetes</taxon>
        <taxon>Agaricomycetidae</taxon>
        <taxon>Jaapiales</taxon>
        <taxon>Jaapiaceae</taxon>
        <taxon>Jaapia</taxon>
    </lineage>
</organism>
<gene>
    <name evidence="2" type="ORF">JAAARDRAFT_36203</name>
</gene>
<feature type="compositionally biased region" description="Basic and acidic residues" evidence="1">
    <location>
        <begin position="1"/>
        <end position="11"/>
    </location>
</feature>
<dbReference type="EMBL" id="KL197721">
    <property type="protein sequence ID" value="KDQ56711.1"/>
    <property type="molecule type" value="Genomic_DNA"/>
</dbReference>
<dbReference type="AlphaFoldDB" id="A0A067Q285"/>